<keyword evidence="3" id="KW-1185">Reference proteome</keyword>
<sequence>MDGQTMAESLSEQELAKRVLRAEQRLDCMETTLAAVTDEIDGVSLSSRCSKCEKSLLLIKDGILYCPNCGDGHSL</sequence>
<protein>
    <recommendedName>
        <fullName evidence="4">Sjogren's syndrome/scleroderma autoantigen 1 (Autoantigen p27)</fullName>
    </recommendedName>
</protein>
<feature type="coiled-coil region" evidence="1">
    <location>
        <begin position="12"/>
        <end position="39"/>
    </location>
</feature>
<dbReference type="Gene3D" id="2.20.70.10">
    <property type="match status" value="1"/>
</dbReference>
<reference evidence="2" key="1">
    <citation type="submission" date="2021-06" db="EMBL/GenBank/DDBJ databases">
        <title>Halomicroarcula sp. F24A a new haloarchaeum isolated from saline soil.</title>
        <authorList>
            <person name="Duran-Viseras A."/>
            <person name="Sanchez-Porro C."/>
            <person name="Ventosa A."/>
        </authorList>
    </citation>
    <scope>NUCLEOTIDE SEQUENCE</scope>
    <source>
        <strain evidence="2">F24A</strain>
    </source>
</reference>
<proteinExistence type="predicted"/>
<evidence type="ECO:0000313" key="3">
    <source>
        <dbReference type="Proteomes" id="UP000783863"/>
    </source>
</evidence>
<dbReference type="EMBL" id="RKLQ01000006">
    <property type="protein sequence ID" value="MBX0305954.1"/>
    <property type="molecule type" value="Genomic_DNA"/>
</dbReference>
<organism evidence="2 3">
    <name type="scientific">Haloarcula salinisoli</name>
    <dbReference type="NCBI Taxonomy" id="2487746"/>
    <lineage>
        <taxon>Archaea</taxon>
        <taxon>Methanobacteriati</taxon>
        <taxon>Methanobacteriota</taxon>
        <taxon>Stenosarchaea group</taxon>
        <taxon>Halobacteria</taxon>
        <taxon>Halobacteriales</taxon>
        <taxon>Haloarculaceae</taxon>
        <taxon>Haloarcula</taxon>
    </lineage>
</organism>
<dbReference type="RefSeq" id="WP_220590143.1">
    <property type="nucleotide sequence ID" value="NZ_RKLQ01000006.1"/>
</dbReference>
<evidence type="ECO:0008006" key="4">
    <source>
        <dbReference type="Google" id="ProtNLM"/>
    </source>
</evidence>
<accession>A0A8J8CB88</accession>
<comment type="caution">
    <text evidence="2">The sequence shown here is derived from an EMBL/GenBank/DDBJ whole genome shotgun (WGS) entry which is preliminary data.</text>
</comment>
<evidence type="ECO:0000256" key="1">
    <source>
        <dbReference type="SAM" id="Coils"/>
    </source>
</evidence>
<keyword evidence="1" id="KW-0175">Coiled coil</keyword>
<dbReference type="AlphaFoldDB" id="A0A8J8CB88"/>
<evidence type="ECO:0000313" key="2">
    <source>
        <dbReference type="EMBL" id="MBX0305954.1"/>
    </source>
</evidence>
<gene>
    <name evidence="2" type="ORF">EGD98_20105</name>
</gene>
<dbReference type="Proteomes" id="UP000783863">
    <property type="component" value="Unassembled WGS sequence"/>
</dbReference>
<name>A0A8J8CB88_9EURY</name>